<accession>A0A1B2AFT8</accession>
<organism evidence="3 4">
    <name type="scientific">Tsuneonella dongtanensis</name>
    <dbReference type="NCBI Taxonomy" id="692370"/>
    <lineage>
        <taxon>Bacteria</taxon>
        <taxon>Pseudomonadati</taxon>
        <taxon>Pseudomonadota</taxon>
        <taxon>Alphaproteobacteria</taxon>
        <taxon>Sphingomonadales</taxon>
        <taxon>Erythrobacteraceae</taxon>
        <taxon>Tsuneonella</taxon>
    </lineage>
</organism>
<dbReference type="Proteomes" id="UP000092932">
    <property type="component" value="Chromosome"/>
</dbReference>
<dbReference type="SMART" id="SM00100">
    <property type="entry name" value="cNMP"/>
    <property type="match status" value="1"/>
</dbReference>
<evidence type="ECO:0000259" key="2">
    <source>
        <dbReference type="PROSITE" id="PS50042"/>
    </source>
</evidence>
<dbReference type="SUPFAM" id="SSF51206">
    <property type="entry name" value="cAMP-binding domain-like"/>
    <property type="match status" value="1"/>
</dbReference>
<feature type="transmembrane region" description="Helical" evidence="1">
    <location>
        <begin position="38"/>
        <end position="70"/>
    </location>
</feature>
<keyword evidence="1" id="KW-0472">Membrane</keyword>
<dbReference type="Pfam" id="PF00027">
    <property type="entry name" value="cNMP_binding"/>
    <property type="match status" value="1"/>
</dbReference>
<evidence type="ECO:0000256" key="1">
    <source>
        <dbReference type="SAM" id="Phobius"/>
    </source>
</evidence>
<sequence>MQPTELLLHLAGALLVAAMVMKSPRTVRGLAFGAGMAAVAYCILSGVGGAALLWSALFTVAAGVQFVLLVQRSRFGAMRAEERALLEDILRVDDPAKQKRLVGLLEWRDVEPGEVLIRQGQPQPPLIYVASGAAGIELDGRLVGVCGEGDFLGDMSIATGQPASTAVTVTNSMRLAVVDRAALAQMAEAAPEIGAAFDRAINRALATKIARMNEAAAGSQAFACGCDLTG</sequence>
<protein>
    <submittedName>
        <fullName evidence="3">Cyclic nucleotide-binding domain protein</fullName>
    </submittedName>
</protein>
<name>A0A1B2AFT8_9SPHN</name>
<keyword evidence="1" id="KW-1133">Transmembrane helix</keyword>
<dbReference type="RefSeq" id="WP_067680665.1">
    <property type="nucleotide sequence ID" value="NZ_CP016591.1"/>
</dbReference>
<dbReference type="InterPro" id="IPR014710">
    <property type="entry name" value="RmlC-like_jellyroll"/>
</dbReference>
<evidence type="ECO:0000313" key="3">
    <source>
        <dbReference type="EMBL" id="ANY21017.1"/>
    </source>
</evidence>
<reference evidence="3 4" key="1">
    <citation type="submission" date="2016-07" db="EMBL/GenBank/DDBJ databases">
        <title>Complete genome sequence of Altererythrobacter dongtanensis KCTC 22672, a type strain with esterase isolated from tidal flat.</title>
        <authorList>
            <person name="Cheng H."/>
            <person name="Wu Y.-H."/>
            <person name="Zhou P."/>
            <person name="Huo Y.-Y."/>
            <person name="Wang C.-S."/>
            <person name="Xu X.-W."/>
        </authorList>
    </citation>
    <scope>NUCLEOTIDE SEQUENCE [LARGE SCALE GENOMIC DNA]</scope>
    <source>
        <strain evidence="3 4">KCTC 22672</strain>
    </source>
</reference>
<evidence type="ECO:0000313" key="4">
    <source>
        <dbReference type="Proteomes" id="UP000092932"/>
    </source>
</evidence>
<keyword evidence="1" id="KW-0812">Transmembrane</keyword>
<dbReference type="EMBL" id="CP016591">
    <property type="protein sequence ID" value="ANY21017.1"/>
    <property type="molecule type" value="Genomic_DNA"/>
</dbReference>
<keyword evidence="4" id="KW-1185">Reference proteome</keyword>
<feature type="domain" description="Cyclic nucleotide-binding" evidence="2">
    <location>
        <begin position="89"/>
        <end position="186"/>
    </location>
</feature>
<dbReference type="InterPro" id="IPR000595">
    <property type="entry name" value="cNMP-bd_dom"/>
</dbReference>
<dbReference type="KEGG" id="ado:A6F68_02522"/>
<dbReference type="CDD" id="cd00038">
    <property type="entry name" value="CAP_ED"/>
    <property type="match status" value="1"/>
</dbReference>
<dbReference type="STRING" id="692370.A6F68_02522"/>
<proteinExistence type="predicted"/>
<dbReference type="PROSITE" id="PS50042">
    <property type="entry name" value="CNMP_BINDING_3"/>
    <property type="match status" value="1"/>
</dbReference>
<gene>
    <name evidence="3" type="ORF">A6F68_02522</name>
</gene>
<dbReference type="AlphaFoldDB" id="A0A1B2AFT8"/>
<dbReference type="Gene3D" id="2.60.120.10">
    <property type="entry name" value="Jelly Rolls"/>
    <property type="match status" value="1"/>
</dbReference>
<dbReference type="InterPro" id="IPR018490">
    <property type="entry name" value="cNMP-bd_dom_sf"/>
</dbReference>